<keyword evidence="4" id="KW-1185">Reference proteome</keyword>
<dbReference type="Pfam" id="PF01636">
    <property type="entry name" value="APH"/>
    <property type="match status" value="1"/>
</dbReference>
<sequence length="269" mass="29938">MTSRSRQGGYNYVSDIIETLSSRKMIIREPKEEAWSCQIENEIAFLTYLAKNHPSIPVPKVYTYNIKQSGSDSPYIATEFIDSRPLDCLWSSLTETEKASVAEEVARIIGTLSEINLGGIGGFTLEHRLGPTVEGFKFNASAEDLDEDLFENISKEKFIGSLRTARDILSSNYRPWSDRIKDAVVEKVRSRGWEEDQVALLVGRGNGEVQLARREMIPMDDDADSDEDEGEGEDDGGADESEKGNNEGENDGGPDDSEEGNKNVEVRGW</sequence>
<dbReference type="Proteomes" id="UP000593566">
    <property type="component" value="Unassembled WGS sequence"/>
</dbReference>
<accession>A0A8H6FGD7</accession>
<evidence type="ECO:0000313" key="4">
    <source>
        <dbReference type="Proteomes" id="UP000593566"/>
    </source>
</evidence>
<gene>
    <name evidence="3" type="ORF">HO133_008320</name>
</gene>
<dbReference type="InterPro" id="IPR051678">
    <property type="entry name" value="AGP_Transferase"/>
</dbReference>
<evidence type="ECO:0000256" key="1">
    <source>
        <dbReference type="SAM" id="MobiDB-lite"/>
    </source>
</evidence>
<dbReference type="EMBL" id="JACCJB010000005">
    <property type="protein sequence ID" value="KAF6226879.1"/>
    <property type="molecule type" value="Genomic_DNA"/>
</dbReference>
<dbReference type="InterPro" id="IPR011009">
    <property type="entry name" value="Kinase-like_dom_sf"/>
</dbReference>
<feature type="region of interest" description="Disordered" evidence="1">
    <location>
        <begin position="211"/>
        <end position="269"/>
    </location>
</feature>
<feature type="compositionally biased region" description="Acidic residues" evidence="1">
    <location>
        <begin position="248"/>
        <end position="258"/>
    </location>
</feature>
<dbReference type="PANTHER" id="PTHR21310:SF15">
    <property type="entry name" value="AMINOGLYCOSIDE PHOSPHOTRANSFERASE DOMAIN-CONTAINING PROTEIN"/>
    <property type="match status" value="1"/>
</dbReference>
<organism evidence="3 4">
    <name type="scientific">Letharia lupina</name>
    <dbReference type="NCBI Taxonomy" id="560253"/>
    <lineage>
        <taxon>Eukaryota</taxon>
        <taxon>Fungi</taxon>
        <taxon>Dikarya</taxon>
        <taxon>Ascomycota</taxon>
        <taxon>Pezizomycotina</taxon>
        <taxon>Lecanoromycetes</taxon>
        <taxon>OSLEUM clade</taxon>
        <taxon>Lecanoromycetidae</taxon>
        <taxon>Lecanorales</taxon>
        <taxon>Lecanorineae</taxon>
        <taxon>Parmeliaceae</taxon>
        <taxon>Letharia</taxon>
    </lineage>
</organism>
<dbReference type="PANTHER" id="PTHR21310">
    <property type="entry name" value="AMINOGLYCOSIDE PHOSPHOTRANSFERASE-RELATED-RELATED"/>
    <property type="match status" value="1"/>
</dbReference>
<comment type="caution">
    <text evidence="3">The sequence shown here is derived from an EMBL/GenBank/DDBJ whole genome shotgun (WGS) entry which is preliminary data.</text>
</comment>
<proteinExistence type="predicted"/>
<dbReference type="GeneID" id="59336717"/>
<evidence type="ECO:0000313" key="3">
    <source>
        <dbReference type="EMBL" id="KAF6226879.1"/>
    </source>
</evidence>
<evidence type="ECO:0000259" key="2">
    <source>
        <dbReference type="Pfam" id="PF01636"/>
    </source>
</evidence>
<name>A0A8H6FGD7_9LECA</name>
<dbReference type="RefSeq" id="XP_037155188.1">
    <property type="nucleotide sequence ID" value="XM_037299187.1"/>
</dbReference>
<dbReference type="AlphaFoldDB" id="A0A8H6FGD7"/>
<dbReference type="InterPro" id="IPR002575">
    <property type="entry name" value="Aminoglycoside_PTrfase"/>
</dbReference>
<dbReference type="SUPFAM" id="SSF56112">
    <property type="entry name" value="Protein kinase-like (PK-like)"/>
    <property type="match status" value="1"/>
</dbReference>
<feature type="compositionally biased region" description="Acidic residues" evidence="1">
    <location>
        <begin position="218"/>
        <end position="239"/>
    </location>
</feature>
<reference evidence="3 4" key="1">
    <citation type="journal article" date="2020" name="Genomics">
        <title>Complete, high-quality genomes from long-read metagenomic sequencing of two wolf lichen thalli reveals enigmatic genome architecture.</title>
        <authorList>
            <person name="McKenzie S.K."/>
            <person name="Walston R.F."/>
            <person name="Allen J.L."/>
        </authorList>
    </citation>
    <scope>NUCLEOTIDE SEQUENCE [LARGE SCALE GENOMIC DNA]</scope>
    <source>
        <strain evidence="3">WasteWater1</strain>
    </source>
</reference>
<feature type="compositionally biased region" description="Basic and acidic residues" evidence="1">
    <location>
        <begin position="259"/>
        <end position="269"/>
    </location>
</feature>
<protein>
    <recommendedName>
        <fullName evidence="2">Aminoglycoside phosphotransferase domain-containing protein</fullName>
    </recommendedName>
</protein>
<feature type="domain" description="Aminoglycoside phosphotransferase" evidence="2">
    <location>
        <begin position="21"/>
        <end position="151"/>
    </location>
</feature>